<gene>
    <name evidence="4" type="ORF">GCM10011614_25220</name>
</gene>
<evidence type="ECO:0000256" key="2">
    <source>
        <dbReference type="SAM" id="MobiDB-lite"/>
    </source>
</evidence>
<dbReference type="GO" id="GO:0004553">
    <property type="term" value="F:hydrolase activity, hydrolyzing O-glycosyl compounds"/>
    <property type="evidence" value="ECO:0007669"/>
    <property type="project" value="InterPro"/>
</dbReference>
<keyword evidence="5" id="KW-1185">Reference proteome</keyword>
<dbReference type="Pfam" id="PF00353">
    <property type="entry name" value="HemolysinCabind"/>
    <property type="match status" value="5"/>
</dbReference>
<dbReference type="Proteomes" id="UP000648075">
    <property type="component" value="Unassembled WGS sequence"/>
</dbReference>
<dbReference type="Gene3D" id="2.60.120.200">
    <property type="match status" value="1"/>
</dbReference>
<feature type="domain" description="GH16" evidence="3">
    <location>
        <begin position="212"/>
        <end position="468"/>
    </location>
</feature>
<name>A0A918PHV5_9SPHN</name>
<dbReference type="InterPro" id="IPR013320">
    <property type="entry name" value="ConA-like_dom_sf"/>
</dbReference>
<dbReference type="PANTHER" id="PTHR10963:SF55">
    <property type="entry name" value="GLYCOSIDE HYDROLASE FAMILY 16 PROTEIN"/>
    <property type="match status" value="1"/>
</dbReference>
<dbReference type="InterPro" id="IPR001343">
    <property type="entry name" value="Hemolysn_Ca-bd"/>
</dbReference>
<dbReference type="PANTHER" id="PTHR10963">
    <property type="entry name" value="GLYCOSYL HYDROLASE-RELATED"/>
    <property type="match status" value="1"/>
</dbReference>
<dbReference type="EMBL" id="BMZA01000010">
    <property type="protein sequence ID" value="GGZ09332.1"/>
    <property type="molecule type" value="Genomic_DNA"/>
</dbReference>
<dbReference type="GO" id="GO:0005509">
    <property type="term" value="F:calcium ion binding"/>
    <property type="evidence" value="ECO:0007669"/>
    <property type="project" value="InterPro"/>
</dbReference>
<dbReference type="PROSITE" id="PS00330">
    <property type="entry name" value="HEMOLYSIN_CALCIUM"/>
    <property type="match status" value="3"/>
</dbReference>
<evidence type="ECO:0000313" key="5">
    <source>
        <dbReference type="Proteomes" id="UP000648075"/>
    </source>
</evidence>
<sequence>MAFSYTNALGLSLRSSDTATKALFGTAGKDLLLGTAANDIMRGYGGGDIYKGGLGDDTYIISSIKDAVTEAAAQGTDTIRSSVYHVLEANVENLILEGKNAWYGGGNAGDNVIIGNEFDQQIDGKGGNDFLIGGGGADTFIVTAGNGSDVIADYTVGTDHIRLGGQGLTNFSQVQSHLKQVGRDTVLTFDNGERLVLNGIKAGTLTAADFTYDRDASKLTLGFSDEFNTLNLNMRQSGWRTEYGNGGPGSVASHTLQGEAEVYTDPTWTGTGSKPLGVNPFSIDNGVLTITAAPASDAIKPFIDGHTYTSGLLTSKFSYAQQYGYFEIRAALPAGNGFWPAFWLLPTDNSWPPELDVFEMLGNDPNVVYMTTHGRENGANTMAQDRAVIDSTQFHTYGVDWNADRVIYYIDGVEVARQDTPEAMKKEMYMLINLAVGGDKSWAGPADASTGTGEMKVDYVRAYRTADTVSATVNGTHYTYDPSAPVTGGTTPDGHTTPPPPPASGSTSGGPGYASLTGTAGNDTFTVTSTLDKIVEAKDCGIDLVLSSASYTLPDNVESILLSGSAAIDGTGNALDNRLIGNAAANVLTGLAGNDYLDGFGGADTLIGGLGDDTYKVDNASVKIVENAGEGTDSVLSTITYRLGDNLENLRLDGTADLDGTGNALANRLVGNDGANVLTGLDGNDYLDGGAGADTLIGGKGDDTFIVAQVGDVVIEKPGEGLDTVFAGISHTLSANVENLMLTGTADIYGIGNDLVNRIIGNAGANLLDGGDGADTLMGGAGDDVLIGGAGFDALYGGDGADTFAFSGRWGIDSIADFKVGTDRIVLVDTDPAKVGIVHIGNSTIITVGAEKITLAGAPTASFADITFQSDTDFTHAVGLLA</sequence>
<organism evidence="4 5">
    <name type="scientific">Novosphingobium colocasiae</name>
    <dbReference type="NCBI Taxonomy" id="1256513"/>
    <lineage>
        <taxon>Bacteria</taxon>
        <taxon>Pseudomonadati</taxon>
        <taxon>Pseudomonadota</taxon>
        <taxon>Alphaproteobacteria</taxon>
        <taxon>Sphingomonadales</taxon>
        <taxon>Sphingomonadaceae</taxon>
        <taxon>Novosphingobium</taxon>
    </lineage>
</organism>
<dbReference type="PRINTS" id="PR00313">
    <property type="entry name" value="CABNDNGRPT"/>
</dbReference>
<dbReference type="InterPro" id="IPR000757">
    <property type="entry name" value="Beta-glucanase-like"/>
</dbReference>
<dbReference type="SUPFAM" id="SSF49899">
    <property type="entry name" value="Concanavalin A-like lectins/glucanases"/>
    <property type="match status" value="1"/>
</dbReference>
<dbReference type="AlphaFoldDB" id="A0A918PHV5"/>
<accession>A0A918PHV5</accession>
<reference evidence="4" key="1">
    <citation type="journal article" date="2014" name="Int. J. Syst. Evol. Microbiol.">
        <title>Complete genome sequence of Corynebacterium casei LMG S-19264T (=DSM 44701T), isolated from a smear-ripened cheese.</title>
        <authorList>
            <consortium name="US DOE Joint Genome Institute (JGI-PGF)"/>
            <person name="Walter F."/>
            <person name="Albersmeier A."/>
            <person name="Kalinowski J."/>
            <person name="Ruckert C."/>
        </authorList>
    </citation>
    <scope>NUCLEOTIDE SEQUENCE</scope>
    <source>
        <strain evidence="4">KCTC 32255</strain>
    </source>
</reference>
<dbReference type="Pfam" id="PF00722">
    <property type="entry name" value="Glyco_hydro_16"/>
    <property type="match status" value="1"/>
</dbReference>
<comment type="similarity">
    <text evidence="1">Belongs to the glycosyl hydrolase 16 family.</text>
</comment>
<proteinExistence type="inferred from homology"/>
<protein>
    <recommendedName>
        <fullName evidence="3">GH16 domain-containing protein</fullName>
    </recommendedName>
</protein>
<reference evidence="4" key="2">
    <citation type="submission" date="2020-09" db="EMBL/GenBank/DDBJ databases">
        <authorList>
            <person name="Sun Q."/>
            <person name="Kim S."/>
        </authorList>
    </citation>
    <scope>NUCLEOTIDE SEQUENCE</scope>
    <source>
        <strain evidence="4">KCTC 32255</strain>
    </source>
</reference>
<dbReference type="CDD" id="cd08023">
    <property type="entry name" value="GH16_laminarinase_like"/>
    <property type="match status" value="1"/>
</dbReference>
<dbReference type="Gene3D" id="2.150.10.10">
    <property type="entry name" value="Serralysin-like metalloprotease, C-terminal"/>
    <property type="match status" value="4"/>
</dbReference>
<comment type="caution">
    <text evidence="4">The sequence shown here is derived from an EMBL/GenBank/DDBJ whole genome shotgun (WGS) entry which is preliminary data.</text>
</comment>
<dbReference type="RefSeq" id="WP_189621570.1">
    <property type="nucleotide sequence ID" value="NZ_BMZA01000010.1"/>
</dbReference>
<feature type="region of interest" description="Disordered" evidence="2">
    <location>
        <begin position="474"/>
        <end position="519"/>
    </location>
</feature>
<evidence type="ECO:0000256" key="1">
    <source>
        <dbReference type="ARBA" id="ARBA00006865"/>
    </source>
</evidence>
<dbReference type="SUPFAM" id="SSF51120">
    <property type="entry name" value="beta-Roll"/>
    <property type="match status" value="4"/>
</dbReference>
<dbReference type="InterPro" id="IPR018511">
    <property type="entry name" value="Hemolysin-typ_Ca-bd_CS"/>
</dbReference>
<feature type="compositionally biased region" description="Low complexity" evidence="2">
    <location>
        <begin position="487"/>
        <end position="496"/>
    </location>
</feature>
<evidence type="ECO:0000259" key="3">
    <source>
        <dbReference type="PROSITE" id="PS51762"/>
    </source>
</evidence>
<dbReference type="InterPro" id="IPR050546">
    <property type="entry name" value="Glycosyl_Hydrlase_16"/>
</dbReference>
<dbReference type="PROSITE" id="PS51762">
    <property type="entry name" value="GH16_2"/>
    <property type="match status" value="1"/>
</dbReference>
<evidence type="ECO:0000313" key="4">
    <source>
        <dbReference type="EMBL" id="GGZ09332.1"/>
    </source>
</evidence>
<dbReference type="InterPro" id="IPR011049">
    <property type="entry name" value="Serralysin-like_metalloprot_C"/>
</dbReference>
<dbReference type="GO" id="GO:0005975">
    <property type="term" value="P:carbohydrate metabolic process"/>
    <property type="evidence" value="ECO:0007669"/>
    <property type="project" value="InterPro"/>
</dbReference>